<comment type="caution">
    <text evidence="2">The sequence shown here is derived from an EMBL/GenBank/DDBJ whole genome shotgun (WGS) entry which is preliminary data.</text>
</comment>
<dbReference type="EMBL" id="AWSJ01000009">
    <property type="protein sequence ID" value="ERI11805.1"/>
    <property type="molecule type" value="Genomic_DNA"/>
</dbReference>
<keyword evidence="3" id="KW-1185">Reference proteome</keyword>
<keyword evidence="1" id="KW-1133">Transmembrane helix</keyword>
<feature type="transmembrane region" description="Helical" evidence="1">
    <location>
        <begin position="7"/>
        <end position="28"/>
    </location>
</feature>
<organism evidence="2 3">
    <name type="scientific">Aneurinibacillus aneurinilyticus ATCC 12856</name>
    <dbReference type="NCBI Taxonomy" id="649747"/>
    <lineage>
        <taxon>Bacteria</taxon>
        <taxon>Bacillati</taxon>
        <taxon>Bacillota</taxon>
        <taxon>Bacilli</taxon>
        <taxon>Bacillales</taxon>
        <taxon>Paenibacillaceae</taxon>
        <taxon>Aneurinibacillus group</taxon>
        <taxon>Aneurinibacillus</taxon>
    </lineage>
</organism>
<reference evidence="2 3" key="1">
    <citation type="submission" date="2013-08" db="EMBL/GenBank/DDBJ databases">
        <authorList>
            <person name="Weinstock G."/>
            <person name="Sodergren E."/>
            <person name="Wylie T."/>
            <person name="Fulton L."/>
            <person name="Fulton R."/>
            <person name="Fronick C."/>
            <person name="O'Laughlin M."/>
            <person name="Godfrey J."/>
            <person name="Miner T."/>
            <person name="Herter B."/>
            <person name="Appelbaum E."/>
            <person name="Cordes M."/>
            <person name="Lek S."/>
            <person name="Wollam A."/>
            <person name="Pepin K.H."/>
            <person name="Palsikar V.B."/>
            <person name="Mitreva M."/>
            <person name="Wilson R.K."/>
        </authorList>
    </citation>
    <scope>NUCLEOTIDE SEQUENCE [LARGE SCALE GENOMIC DNA]</scope>
    <source>
        <strain evidence="2 3">ATCC 12856</strain>
    </source>
</reference>
<evidence type="ECO:0000256" key="1">
    <source>
        <dbReference type="SAM" id="Phobius"/>
    </source>
</evidence>
<keyword evidence="1" id="KW-0812">Transmembrane</keyword>
<gene>
    <name evidence="2" type="ORF">HMPREF0083_00098</name>
</gene>
<sequence length="60" mass="7057">MNMKKKLLVDIVATTLFYIFGIVWMYRIGVSADMFWLAVIIGVAIITFRTYNGFFSKRRE</sequence>
<evidence type="ECO:0000313" key="3">
    <source>
        <dbReference type="Proteomes" id="UP000016511"/>
    </source>
</evidence>
<name>U1XA32_ANEAE</name>
<protein>
    <submittedName>
        <fullName evidence="2">Uncharacterized protein</fullName>
    </submittedName>
</protein>
<accession>U1XA32</accession>
<dbReference type="HOGENOM" id="CLU_2931044_0_0_9"/>
<feature type="transmembrane region" description="Helical" evidence="1">
    <location>
        <begin position="34"/>
        <end position="51"/>
    </location>
</feature>
<evidence type="ECO:0000313" key="2">
    <source>
        <dbReference type="EMBL" id="ERI11805.1"/>
    </source>
</evidence>
<dbReference type="AlphaFoldDB" id="U1XA32"/>
<dbReference type="Proteomes" id="UP000016511">
    <property type="component" value="Unassembled WGS sequence"/>
</dbReference>
<proteinExistence type="predicted"/>
<keyword evidence="1" id="KW-0472">Membrane</keyword>